<protein>
    <submittedName>
        <fullName evidence="2">Putative accessory gland protein</fullName>
    </submittedName>
</protein>
<organism evidence="2">
    <name type="scientific">Gryllus veletis</name>
    <dbReference type="NCBI Taxonomy" id="51040"/>
    <lineage>
        <taxon>Eukaryota</taxon>
        <taxon>Metazoa</taxon>
        <taxon>Ecdysozoa</taxon>
        <taxon>Arthropoda</taxon>
        <taxon>Hexapoda</taxon>
        <taxon>Insecta</taxon>
        <taxon>Pterygota</taxon>
        <taxon>Neoptera</taxon>
        <taxon>Polyneoptera</taxon>
        <taxon>Orthoptera</taxon>
        <taxon>Ensifera</taxon>
        <taxon>Gryllidea</taxon>
        <taxon>Grylloidea</taxon>
        <taxon>Gryllidae</taxon>
        <taxon>Gryllinae</taxon>
        <taxon>Gryllus</taxon>
    </lineage>
</organism>
<evidence type="ECO:0000313" key="2">
    <source>
        <dbReference type="EMBL" id="ABG01850.1"/>
    </source>
</evidence>
<dbReference type="EMBL" id="DQ630892">
    <property type="protein sequence ID" value="ABG01850.1"/>
    <property type="molecule type" value="mRNA"/>
</dbReference>
<gene>
    <name evidence="2" type="ORF">AG-0376P-Gv</name>
</gene>
<feature type="non-terminal residue" evidence="2">
    <location>
        <position position="1"/>
    </location>
</feature>
<name>Q0ZBX8_9ORTH</name>
<sequence>IAEVRTMDWSGRVPSGRREAKETPLNAMRFHYGARNSNYMAIGPGKRLAYKY</sequence>
<accession>Q0ZBX8</accession>
<feature type="non-terminal residue" evidence="2">
    <location>
        <position position="52"/>
    </location>
</feature>
<feature type="region of interest" description="Disordered" evidence="1">
    <location>
        <begin position="1"/>
        <end position="22"/>
    </location>
</feature>
<dbReference type="AlphaFoldDB" id="Q0ZBX8"/>
<reference evidence="2" key="1">
    <citation type="journal article" date="2006" name="Mol. Biol. Evol.">
        <title>Molecular evolution of seminal proteins in field crickets.</title>
        <authorList>
            <person name="Andres J.A."/>
            <person name="Maroja L.S."/>
            <person name="Bogdanowicz S.M."/>
            <person name="Swanson W.J."/>
            <person name="Harrison R.G."/>
        </authorList>
    </citation>
    <scope>NUCLEOTIDE SEQUENCE</scope>
</reference>
<evidence type="ECO:0000256" key="1">
    <source>
        <dbReference type="SAM" id="MobiDB-lite"/>
    </source>
</evidence>
<proteinExistence type="evidence at transcript level"/>